<keyword evidence="4" id="KW-1185">Reference proteome</keyword>
<dbReference type="CDD" id="cd00093">
    <property type="entry name" value="HTH_XRE"/>
    <property type="match status" value="1"/>
</dbReference>
<evidence type="ECO:0000313" key="4">
    <source>
        <dbReference type="Proteomes" id="UP000006001"/>
    </source>
</evidence>
<dbReference type="InterPro" id="IPR010982">
    <property type="entry name" value="Lambda_DNA-bd_dom_sf"/>
</dbReference>
<dbReference type="RefSeq" id="WP_006363052.1">
    <property type="nucleotide sequence ID" value="NZ_GG700631.1"/>
</dbReference>
<evidence type="ECO:0000259" key="2">
    <source>
        <dbReference type="PROSITE" id="PS50943"/>
    </source>
</evidence>
<dbReference type="Gene3D" id="1.10.260.40">
    <property type="entry name" value="lambda repressor-like DNA-binding domains"/>
    <property type="match status" value="1"/>
</dbReference>
<dbReference type="OrthoDB" id="3190556at2"/>
<dbReference type="PANTHER" id="PTHR46558:SF11">
    <property type="entry name" value="HTH-TYPE TRANSCRIPTIONAL REGULATOR XRE"/>
    <property type="match status" value="1"/>
</dbReference>
<dbReference type="GeneID" id="85008164"/>
<dbReference type="AlphaFoldDB" id="D0WIU8"/>
<dbReference type="GO" id="GO:0003677">
    <property type="term" value="F:DNA binding"/>
    <property type="evidence" value="ECO:0007669"/>
    <property type="project" value="UniProtKB-KW"/>
</dbReference>
<dbReference type="Pfam" id="PF01381">
    <property type="entry name" value="HTH_3"/>
    <property type="match status" value="1"/>
</dbReference>
<sequence length="112" mass="12473">MKGNFKEARKHAGLSQDDAARALGIPSRTFGSWERGEREISAVDAMRIADIYGCSLDYLAGRISWEEERALARKKRVIGSFDALTDQAQKMLVDYCAVLLGNPDCRKDPHGE</sequence>
<dbReference type="PROSITE" id="PS50943">
    <property type="entry name" value="HTH_CROC1"/>
    <property type="match status" value="1"/>
</dbReference>
<keyword evidence="1 3" id="KW-0238">DNA-binding</keyword>
<feature type="domain" description="HTH cro/C1-type" evidence="2">
    <location>
        <begin position="5"/>
        <end position="59"/>
    </location>
</feature>
<dbReference type="STRING" id="649764.HMPREF0762_01773"/>
<name>D0WIU8_SLAES</name>
<organism evidence="3 4">
    <name type="scientific">Slackia exigua (strain ATCC 700122 / DSM 15923 / CIP 105133 / JCM 11022 / KCTC 5966 / S-7)</name>
    <dbReference type="NCBI Taxonomy" id="649764"/>
    <lineage>
        <taxon>Bacteria</taxon>
        <taxon>Bacillati</taxon>
        <taxon>Actinomycetota</taxon>
        <taxon>Coriobacteriia</taxon>
        <taxon>Eggerthellales</taxon>
        <taxon>Eggerthellaceae</taxon>
        <taxon>Slackia</taxon>
    </lineage>
</organism>
<dbReference type="HOGENOM" id="CLU_2144174_0_0_11"/>
<dbReference type="Proteomes" id="UP000006001">
    <property type="component" value="Unassembled WGS sequence"/>
</dbReference>
<accession>D0WIU8</accession>
<reference evidence="3" key="1">
    <citation type="submission" date="2009-10" db="EMBL/GenBank/DDBJ databases">
        <authorList>
            <person name="Weinstock G."/>
            <person name="Sodergren E."/>
            <person name="Clifton S."/>
            <person name="Fulton L."/>
            <person name="Fulton B."/>
            <person name="Courtney L."/>
            <person name="Fronick C."/>
            <person name="Harrison M."/>
            <person name="Strong C."/>
            <person name="Farmer C."/>
            <person name="Delahaunty K."/>
            <person name="Markovic C."/>
            <person name="Hall O."/>
            <person name="Minx P."/>
            <person name="Tomlinson C."/>
            <person name="Mitreva M."/>
            <person name="Nelson J."/>
            <person name="Hou S."/>
            <person name="Wollam A."/>
            <person name="Pepin K.H."/>
            <person name="Johnson M."/>
            <person name="Bhonagiri V."/>
            <person name="Nash W.E."/>
            <person name="Warren W."/>
            <person name="Chinwalla A."/>
            <person name="Mardis E.R."/>
            <person name="Wilson R.K."/>
        </authorList>
    </citation>
    <scope>NUCLEOTIDE SEQUENCE [LARGE SCALE GENOMIC DNA]</scope>
    <source>
        <strain evidence="3">ATCC 700122</strain>
    </source>
</reference>
<comment type="caution">
    <text evidence="3">The sequence shown here is derived from an EMBL/GenBank/DDBJ whole genome shotgun (WGS) entry which is preliminary data.</text>
</comment>
<proteinExistence type="predicted"/>
<dbReference type="InterPro" id="IPR001387">
    <property type="entry name" value="Cro/C1-type_HTH"/>
</dbReference>
<protein>
    <submittedName>
        <fullName evidence="3">DNA-binding helix-turn-helix protein</fullName>
    </submittedName>
</protein>
<dbReference type="EMBL" id="ACUX02000019">
    <property type="protein sequence ID" value="EEZ60296.1"/>
    <property type="molecule type" value="Genomic_DNA"/>
</dbReference>
<dbReference type="SUPFAM" id="SSF47413">
    <property type="entry name" value="lambda repressor-like DNA-binding domains"/>
    <property type="match status" value="1"/>
</dbReference>
<evidence type="ECO:0000313" key="3">
    <source>
        <dbReference type="EMBL" id="EEZ60296.1"/>
    </source>
</evidence>
<gene>
    <name evidence="3" type="ORF">HMPREF0762_01773</name>
</gene>
<dbReference type="SMART" id="SM00530">
    <property type="entry name" value="HTH_XRE"/>
    <property type="match status" value="1"/>
</dbReference>
<evidence type="ECO:0000256" key="1">
    <source>
        <dbReference type="ARBA" id="ARBA00023125"/>
    </source>
</evidence>
<dbReference type="PANTHER" id="PTHR46558">
    <property type="entry name" value="TRACRIPTIONAL REGULATORY PROTEIN-RELATED-RELATED"/>
    <property type="match status" value="1"/>
</dbReference>